<dbReference type="SUPFAM" id="SSF51556">
    <property type="entry name" value="Metallo-dependent hydrolases"/>
    <property type="match status" value="1"/>
</dbReference>
<keyword evidence="2" id="KW-0378">Hydrolase</keyword>
<feature type="binding site" evidence="1">
    <location>
        <position position="201"/>
    </location>
    <ligand>
        <name>a divalent metal cation</name>
        <dbReference type="ChEBI" id="CHEBI:60240"/>
        <label>1</label>
    </ligand>
</feature>
<dbReference type="EMBL" id="DUFW01000017">
    <property type="protein sequence ID" value="HIH21223.1"/>
    <property type="molecule type" value="Genomic_DNA"/>
</dbReference>
<feature type="binding site" evidence="1">
    <location>
        <position position="153"/>
    </location>
    <ligand>
        <name>a divalent metal cation</name>
        <dbReference type="ChEBI" id="CHEBI:60240"/>
        <label>2</label>
    </ligand>
</feature>
<dbReference type="PANTHER" id="PTHR46124">
    <property type="entry name" value="D-AMINOACYL-TRNA DEACYLASE"/>
    <property type="match status" value="1"/>
</dbReference>
<sequence>MWIDCHCHLDYFQNPELAVEEAVSVGVEKIIANSTTLEGLHKVLALQKQFPENVKAALGYHPTRSVEDSAEKIEETFNHVVQHAPECIAFGEIGLDFEDSTLPEVRQLQVSIFKKFISLGKEFKKPLIVHARGSRSEVLKILQEEKAERVLLHSFVAKEKQLKQLLEMPFFVSVGAGVLNSAWIQDFARQLPLEKMLLETDSPLEFRGEKCSPAWIPKIAGKIAELKGVGIKEVEEKTFQNFRQLFGF</sequence>
<dbReference type="Pfam" id="PF01026">
    <property type="entry name" value="TatD_DNase"/>
    <property type="match status" value="1"/>
</dbReference>
<dbReference type="AlphaFoldDB" id="A0A7J4JTW2"/>
<gene>
    <name evidence="2" type="ORF">HA222_00985</name>
</gene>
<dbReference type="GO" id="GO:0016788">
    <property type="term" value="F:hydrolase activity, acting on ester bonds"/>
    <property type="evidence" value="ECO:0007669"/>
    <property type="project" value="InterPro"/>
</dbReference>
<reference evidence="3" key="1">
    <citation type="journal article" date="2020" name="bioRxiv">
        <title>A rank-normalized archaeal taxonomy based on genome phylogeny resolves widespread incomplete and uneven classifications.</title>
        <authorList>
            <person name="Rinke C."/>
            <person name="Chuvochina M."/>
            <person name="Mussig A.J."/>
            <person name="Chaumeil P.-A."/>
            <person name="Waite D.W."/>
            <person name="Whitman W.B."/>
            <person name="Parks D.H."/>
            <person name="Hugenholtz P."/>
        </authorList>
    </citation>
    <scope>NUCLEOTIDE SEQUENCE [LARGE SCALE GENOMIC DNA]</scope>
</reference>
<feature type="binding site" evidence="1">
    <location>
        <position position="8"/>
    </location>
    <ligand>
        <name>a divalent metal cation</name>
        <dbReference type="ChEBI" id="CHEBI:60240"/>
        <label>1</label>
    </ligand>
</feature>
<proteinExistence type="predicted"/>
<dbReference type="PANTHER" id="PTHR46124:SF2">
    <property type="entry name" value="D-AMINOACYL-TRNA DEACYLASE"/>
    <property type="match status" value="1"/>
</dbReference>
<keyword evidence="1" id="KW-0479">Metal-binding</keyword>
<dbReference type="InterPro" id="IPR001130">
    <property type="entry name" value="TatD-like"/>
</dbReference>
<dbReference type="GO" id="GO:0046872">
    <property type="term" value="F:metal ion binding"/>
    <property type="evidence" value="ECO:0007669"/>
    <property type="project" value="UniProtKB-KW"/>
</dbReference>
<accession>A0A7J4JTW2</accession>
<dbReference type="Gene3D" id="3.20.20.140">
    <property type="entry name" value="Metal-dependent hydrolases"/>
    <property type="match status" value="1"/>
</dbReference>
<dbReference type="InterPro" id="IPR032466">
    <property type="entry name" value="Metal_Hydrolase"/>
</dbReference>
<evidence type="ECO:0000313" key="2">
    <source>
        <dbReference type="EMBL" id="HIH21223.1"/>
    </source>
</evidence>
<feature type="binding site" evidence="1">
    <location>
        <position position="6"/>
    </location>
    <ligand>
        <name>a divalent metal cation</name>
        <dbReference type="ChEBI" id="CHEBI:60240"/>
        <label>1</label>
    </ligand>
</feature>
<dbReference type="Proteomes" id="UP000590964">
    <property type="component" value="Unassembled WGS sequence"/>
</dbReference>
<name>A0A7J4JTW2_9ARCH</name>
<feature type="binding site" evidence="1">
    <location>
        <position position="130"/>
    </location>
    <ligand>
        <name>a divalent metal cation</name>
        <dbReference type="ChEBI" id="CHEBI:60240"/>
        <label>2</label>
    </ligand>
</feature>
<evidence type="ECO:0000313" key="3">
    <source>
        <dbReference type="Proteomes" id="UP000590964"/>
    </source>
</evidence>
<evidence type="ECO:0000256" key="1">
    <source>
        <dbReference type="PIRSR" id="PIRSR005902-1"/>
    </source>
</evidence>
<protein>
    <submittedName>
        <fullName evidence="2">TatD family hydrolase</fullName>
    </submittedName>
</protein>
<organism evidence="2 3">
    <name type="scientific">Candidatus Iainarchaeum sp</name>
    <dbReference type="NCBI Taxonomy" id="3101447"/>
    <lineage>
        <taxon>Archaea</taxon>
        <taxon>Candidatus Iainarchaeota</taxon>
        <taxon>Candidatus Iainarchaeia</taxon>
        <taxon>Candidatus Iainarchaeales</taxon>
        <taxon>Candidatus Iainarchaeaceae</taxon>
        <taxon>Candidatus Iainarchaeum</taxon>
    </lineage>
</organism>
<feature type="binding site" evidence="1">
    <location>
        <position position="92"/>
    </location>
    <ligand>
        <name>a divalent metal cation</name>
        <dbReference type="ChEBI" id="CHEBI:60240"/>
        <label>1</label>
    </ligand>
</feature>
<comment type="caution">
    <text evidence="2">The sequence shown here is derived from an EMBL/GenBank/DDBJ whole genome shotgun (WGS) entry which is preliminary data.</text>
</comment>
<dbReference type="CDD" id="cd01310">
    <property type="entry name" value="TatD_DNAse"/>
    <property type="match status" value="1"/>
</dbReference>
<dbReference type="PIRSF" id="PIRSF005902">
    <property type="entry name" value="DNase_TatD"/>
    <property type="match status" value="1"/>
</dbReference>